<keyword evidence="2" id="KW-1185">Reference proteome</keyword>
<accession>A0ABW9U8M3</accession>
<protein>
    <submittedName>
        <fullName evidence="1">Uncharacterized protein</fullName>
    </submittedName>
</protein>
<name>A0ABW9U8M3_9BACL</name>
<comment type="caution">
    <text evidence="1">The sequence shown here is derived from an EMBL/GenBank/DDBJ whole genome shotgun (WGS) entry which is preliminary data.</text>
</comment>
<dbReference type="Proteomes" id="UP000467637">
    <property type="component" value="Unassembled WGS sequence"/>
</dbReference>
<evidence type="ECO:0000313" key="1">
    <source>
        <dbReference type="EMBL" id="MVQ36477.1"/>
    </source>
</evidence>
<evidence type="ECO:0000313" key="2">
    <source>
        <dbReference type="Proteomes" id="UP000467637"/>
    </source>
</evidence>
<dbReference type="EMBL" id="WSEM01000016">
    <property type="protein sequence ID" value="MVQ36477.1"/>
    <property type="molecule type" value="Genomic_DNA"/>
</dbReference>
<reference evidence="1 2" key="1">
    <citation type="submission" date="2019-12" db="EMBL/GenBank/DDBJ databases">
        <authorList>
            <person name="Huq M.A."/>
        </authorList>
    </citation>
    <scope>NUCLEOTIDE SEQUENCE [LARGE SCALE GENOMIC DNA]</scope>
    <source>
        <strain evidence="1 2">MAH-34</strain>
    </source>
</reference>
<proteinExistence type="predicted"/>
<dbReference type="RefSeq" id="WP_157320502.1">
    <property type="nucleotide sequence ID" value="NZ_WSEM01000016.1"/>
</dbReference>
<organism evidence="1 2">
    <name type="scientific">Paenibacillus anseongense</name>
    <dbReference type="NCBI Taxonomy" id="2682845"/>
    <lineage>
        <taxon>Bacteria</taxon>
        <taxon>Bacillati</taxon>
        <taxon>Bacillota</taxon>
        <taxon>Bacilli</taxon>
        <taxon>Bacillales</taxon>
        <taxon>Paenibacillaceae</taxon>
        <taxon>Paenibacillus</taxon>
    </lineage>
</organism>
<sequence length="144" mass="17598">MFEDLNKAICNFYLSIKEEAEVLWCFTDADHKLVFSSLKHNFIRHEDLKEFIESRTIFIENNYTYWYSPRSIQELFRIIEDNPITYRCRVLFSDDDINNPRFRIHVYEHYNYKSSETRALLINEEKIENDYVSNILPRIKNIQK</sequence>
<gene>
    <name evidence="1" type="ORF">GON05_17860</name>
</gene>